<proteinExistence type="predicted"/>
<feature type="compositionally biased region" description="Low complexity" evidence="1">
    <location>
        <begin position="284"/>
        <end position="296"/>
    </location>
</feature>
<protein>
    <submittedName>
        <fullName evidence="2">Uncharacterized protein</fullName>
    </submittedName>
</protein>
<evidence type="ECO:0000313" key="3">
    <source>
        <dbReference type="Proteomes" id="UP001189429"/>
    </source>
</evidence>
<name>A0ABN9YAV2_9DINO</name>
<feature type="compositionally biased region" description="Basic and acidic residues" evidence="1">
    <location>
        <begin position="227"/>
        <end position="236"/>
    </location>
</feature>
<gene>
    <name evidence="2" type="ORF">PCOR1329_LOCUS84181</name>
</gene>
<feature type="compositionally biased region" description="Basic and acidic residues" evidence="1">
    <location>
        <begin position="179"/>
        <end position="190"/>
    </location>
</feature>
<feature type="region of interest" description="Disordered" evidence="1">
    <location>
        <begin position="113"/>
        <end position="296"/>
    </location>
</feature>
<organism evidence="2 3">
    <name type="scientific">Prorocentrum cordatum</name>
    <dbReference type="NCBI Taxonomy" id="2364126"/>
    <lineage>
        <taxon>Eukaryota</taxon>
        <taxon>Sar</taxon>
        <taxon>Alveolata</taxon>
        <taxon>Dinophyceae</taxon>
        <taxon>Prorocentrales</taxon>
        <taxon>Prorocentraceae</taxon>
        <taxon>Prorocentrum</taxon>
    </lineage>
</organism>
<feature type="compositionally biased region" description="Gly residues" evidence="1">
    <location>
        <begin position="240"/>
        <end position="249"/>
    </location>
</feature>
<accession>A0ABN9YAV2</accession>
<feature type="compositionally biased region" description="Acidic residues" evidence="1">
    <location>
        <begin position="191"/>
        <end position="200"/>
    </location>
</feature>
<reference evidence="2" key="1">
    <citation type="submission" date="2023-10" db="EMBL/GenBank/DDBJ databases">
        <authorList>
            <person name="Chen Y."/>
            <person name="Shah S."/>
            <person name="Dougan E. K."/>
            <person name="Thang M."/>
            <person name="Chan C."/>
        </authorList>
    </citation>
    <scope>NUCLEOTIDE SEQUENCE [LARGE SCALE GENOMIC DNA]</scope>
</reference>
<evidence type="ECO:0000256" key="1">
    <source>
        <dbReference type="SAM" id="MobiDB-lite"/>
    </source>
</evidence>
<evidence type="ECO:0000313" key="2">
    <source>
        <dbReference type="EMBL" id="CAK0909871.1"/>
    </source>
</evidence>
<keyword evidence="3" id="KW-1185">Reference proteome</keyword>
<sequence length="318" mass="33221">MRHELLHGGMPRRRLWRRPTSKARPPGARGCARRGGKRSGRDFRGGELGWGRRGGPGGEAEAEGPGVSRGREGGQRAATAGRGGGGRARTGSWSSVGLLCARTADRLACLASLAWPADGQRTPGGSDGWGKNRGSELNGSEDGEGKQKGASGRGSRLLKRAASGSASWKIAAWFGGRWRKGERPRGNQEDGKEEEEEEAEEKGLGRRADIPCGRNNHSYSKAYNDAPDGKREEGRKRGGGGEGAGGRGGTTIVARGMLSSSSAVPRPPRRAANPPGKPGRGRGRAPALPASAPAGVCRRAVCSRRARVDGADTTANPR</sequence>
<dbReference type="EMBL" id="CAUYUJ010022281">
    <property type="protein sequence ID" value="CAK0909871.1"/>
    <property type="molecule type" value="Genomic_DNA"/>
</dbReference>
<feature type="compositionally biased region" description="Basic residues" evidence="1">
    <location>
        <begin position="10"/>
        <end position="21"/>
    </location>
</feature>
<feature type="compositionally biased region" description="Gly residues" evidence="1">
    <location>
        <begin position="46"/>
        <end position="58"/>
    </location>
</feature>
<dbReference type="Proteomes" id="UP001189429">
    <property type="component" value="Unassembled WGS sequence"/>
</dbReference>
<feature type="region of interest" description="Disordered" evidence="1">
    <location>
        <begin position="1"/>
        <end position="93"/>
    </location>
</feature>
<feature type="compositionally biased region" description="Low complexity" evidence="1">
    <location>
        <begin position="259"/>
        <end position="274"/>
    </location>
</feature>
<comment type="caution">
    <text evidence="2">The sequence shown here is derived from an EMBL/GenBank/DDBJ whole genome shotgun (WGS) entry which is preliminary data.</text>
</comment>